<name>A0AAD8NIH0_TARER</name>
<dbReference type="PROSITE" id="PS50011">
    <property type="entry name" value="PROTEIN_KINASE_DOM"/>
    <property type="match status" value="1"/>
</dbReference>
<dbReference type="PANTHER" id="PTHR48055:SF55">
    <property type="entry name" value="PROTEIN KINASE DOMAIN-CONTAINING PROTEIN"/>
    <property type="match status" value="1"/>
</dbReference>
<comment type="caution">
    <text evidence="2">The sequence shown here is derived from an EMBL/GenBank/DDBJ whole genome shotgun (WGS) entry which is preliminary data.</text>
</comment>
<dbReference type="GO" id="GO:0016020">
    <property type="term" value="C:membrane"/>
    <property type="evidence" value="ECO:0007669"/>
    <property type="project" value="TreeGrafter"/>
</dbReference>
<dbReference type="Pfam" id="PF07714">
    <property type="entry name" value="PK_Tyr_Ser-Thr"/>
    <property type="match status" value="1"/>
</dbReference>
<dbReference type="AlphaFoldDB" id="A0AAD8NIH0"/>
<dbReference type="GO" id="GO:0004672">
    <property type="term" value="F:protein kinase activity"/>
    <property type="evidence" value="ECO:0007669"/>
    <property type="project" value="InterPro"/>
</dbReference>
<dbReference type="SUPFAM" id="SSF56112">
    <property type="entry name" value="Protein kinase-like (PK-like)"/>
    <property type="match status" value="1"/>
</dbReference>
<dbReference type="PANTHER" id="PTHR48055">
    <property type="entry name" value="LEUCINE-RICH REPEAT RECEPTOR PROTEIN KINASE EMS1"/>
    <property type="match status" value="1"/>
</dbReference>
<dbReference type="InterPro" id="IPR051564">
    <property type="entry name" value="LRR_receptor-like_kinase"/>
</dbReference>
<proteinExistence type="predicted"/>
<reference evidence="2" key="1">
    <citation type="journal article" date="2023" name="bioRxiv">
        <title>Improved chromosome-level genome assembly for marigold (Tagetes erecta).</title>
        <authorList>
            <person name="Jiang F."/>
            <person name="Yuan L."/>
            <person name="Wang S."/>
            <person name="Wang H."/>
            <person name="Xu D."/>
            <person name="Wang A."/>
            <person name="Fan W."/>
        </authorList>
    </citation>
    <scope>NUCLEOTIDE SEQUENCE</scope>
    <source>
        <strain evidence="2">WSJ</strain>
        <tissue evidence="2">Leaf</tissue>
    </source>
</reference>
<dbReference type="InterPro" id="IPR000719">
    <property type="entry name" value="Prot_kinase_dom"/>
</dbReference>
<evidence type="ECO:0000313" key="3">
    <source>
        <dbReference type="Proteomes" id="UP001229421"/>
    </source>
</evidence>
<dbReference type="EMBL" id="JAUHHV010000010">
    <property type="protein sequence ID" value="KAK1409306.1"/>
    <property type="molecule type" value="Genomic_DNA"/>
</dbReference>
<keyword evidence="3" id="KW-1185">Reference proteome</keyword>
<evidence type="ECO:0000259" key="1">
    <source>
        <dbReference type="PROSITE" id="PS50011"/>
    </source>
</evidence>
<dbReference type="GO" id="GO:0005524">
    <property type="term" value="F:ATP binding"/>
    <property type="evidence" value="ECO:0007669"/>
    <property type="project" value="InterPro"/>
</dbReference>
<organism evidence="2 3">
    <name type="scientific">Tagetes erecta</name>
    <name type="common">African marigold</name>
    <dbReference type="NCBI Taxonomy" id="13708"/>
    <lineage>
        <taxon>Eukaryota</taxon>
        <taxon>Viridiplantae</taxon>
        <taxon>Streptophyta</taxon>
        <taxon>Embryophyta</taxon>
        <taxon>Tracheophyta</taxon>
        <taxon>Spermatophyta</taxon>
        <taxon>Magnoliopsida</taxon>
        <taxon>eudicotyledons</taxon>
        <taxon>Gunneridae</taxon>
        <taxon>Pentapetalae</taxon>
        <taxon>asterids</taxon>
        <taxon>campanulids</taxon>
        <taxon>Asterales</taxon>
        <taxon>Asteraceae</taxon>
        <taxon>Asteroideae</taxon>
        <taxon>Heliantheae alliance</taxon>
        <taxon>Tageteae</taxon>
        <taxon>Tagetes</taxon>
    </lineage>
</organism>
<sequence length="125" mass="13720">MGIRGTIGYTPPEYGLGNEMTASGDVYSFGVLLLEVMTGKRPTDDIFNNGLSLHKYAYMALPDHVTHVIDGELINYHQDDAIAMQCLASVVKIGVSCSVDSQPQRMNIRNVVQELQSIMNTLQSV</sequence>
<dbReference type="Gene3D" id="1.10.510.10">
    <property type="entry name" value="Transferase(Phosphotransferase) domain 1"/>
    <property type="match status" value="1"/>
</dbReference>
<accession>A0AAD8NIH0</accession>
<dbReference type="InterPro" id="IPR011009">
    <property type="entry name" value="Kinase-like_dom_sf"/>
</dbReference>
<feature type="domain" description="Protein kinase" evidence="1">
    <location>
        <begin position="1"/>
        <end position="125"/>
    </location>
</feature>
<evidence type="ECO:0000313" key="2">
    <source>
        <dbReference type="EMBL" id="KAK1409306.1"/>
    </source>
</evidence>
<gene>
    <name evidence="2" type="ORF">QVD17_35832</name>
</gene>
<dbReference type="InterPro" id="IPR001245">
    <property type="entry name" value="Ser-Thr/Tyr_kinase_cat_dom"/>
</dbReference>
<dbReference type="Proteomes" id="UP001229421">
    <property type="component" value="Unassembled WGS sequence"/>
</dbReference>
<protein>
    <recommendedName>
        <fullName evidence="1">Protein kinase domain-containing protein</fullName>
    </recommendedName>
</protein>